<dbReference type="Proteomes" id="UP001065373">
    <property type="component" value="Chromosome"/>
</dbReference>
<dbReference type="RefSeq" id="WP_261599726.1">
    <property type="nucleotide sequence ID" value="NZ_CP104550.1"/>
</dbReference>
<dbReference type="Gene3D" id="3.30.1330.130">
    <property type="match status" value="2"/>
</dbReference>
<dbReference type="GeneID" id="75106108"/>
<dbReference type="AlphaFoldDB" id="A0A9E7UNA4"/>
<evidence type="ECO:0000259" key="3">
    <source>
        <dbReference type="Pfam" id="PF02663"/>
    </source>
</evidence>
<dbReference type="Pfam" id="PF02663">
    <property type="entry name" value="FmdE"/>
    <property type="match status" value="2"/>
</dbReference>
<evidence type="ECO:0000256" key="1">
    <source>
        <dbReference type="SAM" id="MobiDB-lite"/>
    </source>
</evidence>
<dbReference type="EMBL" id="CP104550">
    <property type="protein sequence ID" value="UXH32198.1"/>
    <property type="molecule type" value="Genomic_DNA"/>
</dbReference>
<keyword evidence="2" id="KW-0472">Membrane</keyword>
<keyword evidence="2" id="KW-0812">Transmembrane</keyword>
<reference evidence="4" key="1">
    <citation type="submission" date="2022-09" db="EMBL/GenBank/DDBJ databases">
        <title>Characterization of three MwoI isoschizomers from sequenced genome and metagenomes.</title>
        <authorList>
            <person name="Fomenkov A."/>
            <person name="Xu S.Y."/>
            <person name="Roberts R.J."/>
        </authorList>
    </citation>
    <scope>NUCLEOTIDE SEQUENCE</scope>
    <source>
        <strain evidence="4">DSM 2970</strain>
    </source>
</reference>
<protein>
    <submittedName>
        <fullName evidence="4">FmdE family protein</fullName>
    </submittedName>
</protein>
<dbReference type="SUPFAM" id="SSF143555">
    <property type="entry name" value="FwdE-like"/>
    <property type="match status" value="2"/>
</dbReference>
<accession>A0A9E7UNA4</accession>
<organism evidence="4">
    <name type="scientific">Methanothermobacter wolfeii</name>
    <name type="common">Methanobacterium wolfei</name>
    <dbReference type="NCBI Taxonomy" id="145261"/>
    <lineage>
        <taxon>Archaea</taxon>
        <taxon>Methanobacteriati</taxon>
        <taxon>Methanobacteriota</taxon>
        <taxon>Methanomada group</taxon>
        <taxon>Methanobacteria</taxon>
        <taxon>Methanobacteriales</taxon>
        <taxon>Methanobacteriaceae</taxon>
        <taxon>Methanothermobacter</taxon>
    </lineage>
</organism>
<evidence type="ECO:0000313" key="4">
    <source>
        <dbReference type="EMBL" id="UXH32198.1"/>
    </source>
</evidence>
<name>A0A9E7UNA4_METWO</name>
<sequence>MGRQYFMVFMVLLFAVELTGSVSAVDTNCEVGIRVNYEYADDNGNINPDTQELTDGNGIKVNFTTTFDPAANMTKIKFNYENITENTVFTVKIRAPGYRELSHTFKLASYGTGYAAHLSLQMNATDAYKRGREITKKADQLLNFTKTGEVLVITTAGSAYYKNQTTEDVLEGILNQGRGIISYGKGNLLMLRKTRLDPLDFAFIVRKGNDLILAYFKNASMTPLYVGTVSQNMTLTQYQTLQKKLGDDTFPIASLANAWAIGLSPDILREAAFHGHVCMGTICGYAMIETLLKYYPATNEFGLPLEGVSYQVIGVPGGSDDDVFIYAMDATPGKRAYVGFNTTEDTNIVGFIRWNSKTKTGTLIIMAYNLQELIKKYKQETCETAVSELKFNTWAVKKLKTNPESLVDILYAFDNLTEEQVHYLMGYEPNKGNTTVAAAGLDLNYILNQTNLINATPSSRTYSTGTLTYDDLRNIGRLAAEKAIELFRAIGITLERDDYQLFVLTSAGYVRLNGQDTSPVWDGIYDVLGSRLSRKTLLPVHAPLWGNLKFDFCLVNGTQKIIKSIYYNVTSGTFTVQNSASYIIEEVLPYDPPFDVLMGWLFHNHVCGGSSPGYLIADYIFNNYPKGENEKYIYVTTLDNCKDDILFMLLGVSAGQGTYANQRLTSEETTLETTGGGMNGMVGYIIVWDEKTNTGRVAIITWQSPRFVPGSNSYEEYIRLYKHDCSSPNLVSLPTVSTAAERLINREELGILLAGGTGSMNALQYIFSIPANRTLADLVQVDNGGSHDGNQGGVPGGVPGGSTGGVPSGSSHGATGGHAGYSPGEDISATPASVSAASEVSEESSVEGKRVYEVKNATSPGSDSGSSAWYVYGIVGVLAAAGLVAFGFLKGGAGK</sequence>
<feature type="region of interest" description="Disordered" evidence="1">
    <location>
        <begin position="780"/>
        <end position="848"/>
    </location>
</feature>
<gene>
    <name evidence="4" type="ORF">N5910_02610</name>
</gene>
<keyword evidence="2" id="KW-1133">Transmembrane helix</keyword>
<feature type="compositionally biased region" description="Gly residues" evidence="1">
    <location>
        <begin position="786"/>
        <end position="807"/>
    </location>
</feature>
<evidence type="ECO:0000256" key="2">
    <source>
        <dbReference type="SAM" id="Phobius"/>
    </source>
</evidence>
<dbReference type="InterPro" id="IPR003814">
    <property type="entry name" value="FmdEsu_dom"/>
</dbReference>
<feature type="domain" description="Formylmethanofuran dehydrogenase subunit E" evidence="3">
    <location>
        <begin position="602"/>
        <end position="674"/>
    </location>
</feature>
<feature type="domain" description="Formylmethanofuran dehydrogenase subunit E" evidence="3">
    <location>
        <begin position="273"/>
        <end position="404"/>
    </location>
</feature>
<proteinExistence type="predicted"/>
<feature type="transmembrane region" description="Helical" evidence="2">
    <location>
        <begin position="869"/>
        <end position="889"/>
    </location>
</feature>